<feature type="region of interest" description="Disordered" evidence="1">
    <location>
        <begin position="1"/>
        <end position="98"/>
    </location>
</feature>
<sequence>SRAIGDRFAKAGRHGRGRGEALPPPSRGRVRPPRERRSVGRHVEPGGRVVRAQEARRRAEGRRRRELGRGHGQPEVPEEEEHVEVHRERGPPGGGSGG</sequence>
<dbReference type="EMBL" id="AGNL01040161">
    <property type="protein sequence ID" value="EJK52265.1"/>
    <property type="molecule type" value="Genomic_DNA"/>
</dbReference>
<name>K0RGA5_THAOC</name>
<gene>
    <name evidence="2" type="ORF">THAOC_28485</name>
</gene>
<dbReference type="Proteomes" id="UP000266841">
    <property type="component" value="Unassembled WGS sequence"/>
</dbReference>
<evidence type="ECO:0000256" key="1">
    <source>
        <dbReference type="SAM" id="MobiDB-lite"/>
    </source>
</evidence>
<dbReference type="AlphaFoldDB" id="K0RGA5"/>
<feature type="non-terminal residue" evidence="2">
    <location>
        <position position="1"/>
    </location>
</feature>
<organism evidence="2 3">
    <name type="scientific">Thalassiosira oceanica</name>
    <name type="common">Marine diatom</name>
    <dbReference type="NCBI Taxonomy" id="159749"/>
    <lineage>
        <taxon>Eukaryota</taxon>
        <taxon>Sar</taxon>
        <taxon>Stramenopiles</taxon>
        <taxon>Ochrophyta</taxon>
        <taxon>Bacillariophyta</taxon>
        <taxon>Coscinodiscophyceae</taxon>
        <taxon>Thalassiosirophycidae</taxon>
        <taxon>Thalassiosirales</taxon>
        <taxon>Thalassiosiraceae</taxon>
        <taxon>Thalassiosira</taxon>
    </lineage>
</organism>
<evidence type="ECO:0000313" key="3">
    <source>
        <dbReference type="Proteomes" id="UP000266841"/>
    </source>
</evidence>
<evidence type="ECO:0000313" key="2">
    <source>
        <dbReference type="EMBL" id="EJK52265.1"/>
    </source>
</evidence>
<reference evidence="2 3" key="1">
    <citation type="journal article" date="2012" name="Genome Biol.">
        <title>Genome and low-iron response of an oceanic diatom adapted to chronic iron limitation.</title>
        <authorList>
            <person name="Lommer M."/>
            <person name="Specht M."/>
            <person name="Roy A.S."/>
            <person name="Kraemer L."/>
            <person name="Andreson R."/>
            <person name="Gutowska M.A."/>
            <person name="Wolf J."/>
            <person name="Bergner S.V."/>
            <person name="Schilhabel M.B."/>
            <person name="Klostermeier U.C."/>
            <person name="Beiko R.G."/>
            <person name="Rosenstiel P."/>
            <person name="Hippler M."/>
            <person name="Laroche J."/>
        </authorList>
    </citation>
    <scope>NUCLEOTIDE SEQUENCE [LARGE SCALE GENOMIC DNA]</scope>
    <source>
        <strain evidence="2 3">CCMP1005</strain>
    </source>
</reference>
<comment type="caution">
    <text evidence="2">The sequence shown here is derived from an EMBL/GenBank/DDBJ whole genome shotgun (WGS) entry which is preliminary data.</text>
</comment>
<accession>K0RGA5</accession>
<proteinExistence type="predicted"/>
<keyword evidence="3" id="KW-1185">Reference proteome</keyword>
<feature type="compositionally biased region" description="Basic and acidic residues" evidence="1">
    <location>
        <begin position="32"/>
        <end position="58"/>
    </location>
</feature>
<protein>
    <submittedName>
        <fullName evidence="2">Uncharacterized protein</fullName>
    </submittedName>
</protein>